<dbReference type="EMBL" id="AP021858">
    <property type="protein sequence ID" value="BBO22746.1"/>
    <property type="molecule type" value="Genomic_DNA"/>
</dbReference>
<evidence type="ECO:0000313" key="3">
    <source>
        <dbReference type="Proteomes" id="UP000662873"/>
    </source>
</evidence>
<accession>A0A809S2P3</accession>
<dbReference type="Gene3D" id="3.40.630.30">
    <property type="match status" value="1"/>
</dbReference>
<organism evidence="2 3">
    <name type="scientific">Candidatus Nitrosymbiomonas proteolyticus</name>
    <dbReference type="NCBI Taxonomy" id="2608984"/>
    <lineage>
        <taxon>Bacteria</taxon>
        <taxon>Bacillati</taxon>
        <taxon>Armatimonadota</taxon>
        <taxon>Armatimonadota incertae sedis</taxon>
        <taxon>Candidatus Nitrosymbiomonas</taxon>
    </lineage>
</organism>
<dbReference type="KEGG" id="npy:NPRO_03410"/>
<dbReference type="CDD" id="cd04301">
    <property type="entry name" value="NAT_SF"/>
    <property type="match status" value="1"/>
</dbReference>
<proteinExistence type="predicted"/>
<reference evidence="2" key="1">
    <citation type="journal article" name="DNA Res.">
        <title>The physiological potential of anammox bacteria as revealed by their core genome structure.</title>
        <authorList>
            <person name="Okubo T."/>
            <person name="Toyoda A."/>
            <person name="Fukuhara K."/>
            <person name="Uchiyama I."/>
            <person name="Harigaya Y."/>
            <person name="Kuroiwa M."/>
            <person name="Suzuki T."/>
            <person name="Murakami Y."/>
            <person name="Suwa Y."/>
            <person name="Takami H."/>
        </authorList>
    </citation>
    <scope>NUCLEOTIDE SEQUENCE</scope>
    <source>
        <strain evidence="2">317325-2</strain>
    </source>
</reference>
<dbReference type="PROSITE" id="PS51186">
    <property type="entry name" value="GNAT"/>
    <property type="match status" value="1"/>
</dbReference>
<evidence type="ECO:0000259" key="1">
    <source>
        <dbReference type="PROSITE" id="PS51186"/>
    </source>
</evidence>
<dbReference type="InterPro" id="IPR000182">
    <property type="entry name" value="GNAT_dom"/>
</dbReference>
<dbReference type="GO" id="GO:0034069">
    <property type="term" value="F:aminoglycoside N-acetyltransferase activity"/>
    <property type="evidence" value="ECO:0007669"/>
    <property type="project" value="TreeGrafter"/>
</dbReference>
<dbReference type="InterPro" id="IPR051554">
    <property type="entry name" value="Acetyltransferase_Eis"/>
</dbReference>
<dbReference type="Pfam" id="PF13527">
    <property type="entry name" value="Acetyltransf_9"/>
    <property type="match status" value="1"/>
</dbReference>
<dbReference type="PANTHER" id="PTHR37817">
    <property type="entry name" value="N-ACETYLTRANSFERASE EIS"/>
    <property type="match status" value="1"/>
</dbReference>
<keyword evidence="2" id="KW-0808">Transferase</keyword>
<dbReference type="PANTHER" id="PTHR37817:SF1">
    <property type="entry name" value="N-ACETYLTRANSFERASE EIS"/>
    <property type="match status" value="1"/>
</dbReference>
<sequence length="255" mass="28929">MVEVRPIEPSEAEDFLTILCRVFGLDFGRAKSVFFSEPLFDLRRKWALFENRNMLSVMTTVPLEFGWGPAIGIAGVATVPSARRKGLASELLREVLRCARTSGETASFLFARNESLYRKVGFEALDSVVSGPIRSQGNLPDVKPFEEVQANYERWSQDHPNRLRRDETRWAYWNWTVRPCYRMGSAYFALEGHRVREALLSSPQESWPVPAGTEWQGLETMTDALGVPLLNRNTDLLLMGCGSPGIPQMFMTDQF</sequence>
<evidence type="ECO:0000313" key="2">
    <source>
        <dbReference type="EMBL" id="BBO22746.1"/>
    </source>
</evidence>
<dbReference type="GO" id="GO:0030649">
    <property type="term" value="P:aminoglycoside antibiotic catabolic process"/>
    <property type="evidence" value="ECO:0007669"/>
    <property type="project" value="TreeGrafter"/>
</dbReference>
<feature type="domain" description="N-acetyltransferase" evidence="1">
    <location>
        <begin position="2"/>
        <end position="146"/>
    </location>
</feature>
<dbReference type="AlphaFoldDB" id="A0A809S2P3"/>
<dbReference type="InterPro" id="IPR016181">
    <property type="entry name" value="Acyl_CoA_acyltransferase"/>
</dbReference>
<name>A0A809S2P3_9BACT</name>
<dbReference type="SUPFAM" id="SSF55729">
    <property type="entry name" value="Acyl-CoA N-acyltransferases (Nat)"/>
    <property type="match status" value="1"/>
</dbReference>
<protein>
    <submittedName>
        <fullName evidence="2">Acetyltransferase</fullName>
    </submittedName>
</protein>
<dbReference type="Proteomes" id="UP000662873">
    <property type="component" value="Chromosome"/>
</dbReference>
<gene>
    <name evidence="2" type="ORF">NPRO_03410</name>
</gene>